<dbReference type="Gene3D" id="3.40.50.1240">
    <property type="entry name" value="Phosphoglycerate mutase-like"/>
    <property type="match status" value="1"/>
</dbReference>
<reference evidence="2" key="2">
    <citation type="submission" date="2023-02" db="EMBL/GenBank/DDBJ databases">
        <authorList>
            <person name="Sun Q."/>
            <person name="Mori K."/>
        </authorList>
    </citation>
    <scope>NUCLEOTIDE SEQUENCE</scope>
    <source>
        <strain evidence="2">NBRC 112290</strain>
    </source>
</reference>
<dbReference type="SMART" id="SM00855">
    <property type="entry name" value="PGAM"/>
    <property type="match status" value="1"/>
</dbReference>
<organism evidence="2 3">
    <name type="scientific">Litorihabitans aurantiacus</name>
    <dbReference type="NCBI Taxonomy" id="1930061"/>
    <lineage>
        <taxon>Bacteria</taxon>
        <taxon>Bacillati</taxon>
        <taxon>Actinomycetota</taxon>
        <taxon>Actinomycetes</taxon>
        <taxon>Micrococcales</taxon>
        <taxon>Beutenbergiaceae</taxon>
        <taxon>Litorihabitans</taxon>
    </lineage>
</organism>
<dbReference type="PANTHER" id="PTHR47623">
    <property type="entry name" value="OS09G0287300 PROTEIN"/>
    <property type="match status" value="1"/>
</dbReference>
<dbReference type="PANTHER" id="PTHR47623:SF1">
    <property type="entry name" value="OS09G0287300 PROTEIN"/>
    <property type="match status" value="1"/>
</dbReference>
<dbReference type="Proteomes" id="UP001157161">
    <property type="component" value="Unassembled WGS sequence"/>
</dbReference>
<protein>
    <submittedName>
        <fullName evidence="2">Phosphohistidine phosphatase</fullName>
    </submittedName>
</protein>
<dbReference type="SUPFAM" id="SSF53254">
    <property type="entry name" value="Phosphoglycerate mutase-like"/>
    <property type="match status" value="1"/>
</dbReference>
<reference evidence="2" key="1">
    <citation type="journal article" date="2014" name="Int. J. Syst. Evol. Microbiol.">
        <title>Complete genome sequence of Corynebacterium casei LMG S-19264T (=DSM 44701T), isolated from a smear-ripened cheese.</title>
        <authorList>
            <consortium name="US DOE Joint Genome Institute (JGI-PGF)"/>
            <person name="Walter F."/>
            <person name="Albersmeier A."/>
            <person name="Kalinowski J."/>
            <person name="Ruckert C."/>
        </authorList>
    </citation>
    <scope>NUCLEOTIDE SEQUENCE</scope>
    <source>
        <strain evidence="2">NBRC 112290</strain>
    </source>
</reference>
<keyword evidence="3" id="KW-1185">Reference proteome</keyword>
<sequence>MPVPVPRTLVLMRHASAQPWADADGSDHDRELTSAGLRQAAAAGRALAGRGFSPDLVLVSSAVRTRQTWEQVAAGLPRHGDVEVRDDLYDADAGDVAGLLTEVDDAVATVLVIGHEPVISSLARRLASAGSSAAHLVAAGVPTATRCVLEVDSPWSDLAPRGADLVAVDRTPTD</sequence>
<accession>A0AA37XBH7</accession>
<evidence type="ECO:0000313" key="3">
    <source>
        <dbReference type="Proteomes" id="UP001157161"/>
    </source>
</evidence>
<name>A0AA37XBH7_9MICO</name>
<proteinExistence type="predicted"/>
<dbReference type="InterPro" id="IPR013078">
    <property type="entry name" value="His_Pase_superF_clade-1"/>
</dbReference>
<dbReference type="Pfam" id="PF00300">
    <property type="entry name" value="His_Phos_1"/>
    <property type="match status" value="1"/>
</dbReference>
<feature type="binding site" evidence="1">
    <location>
        <position position="64"/>
    </location>
    <ligand>
        <name>substrate</name>
    </ligand>
</feature>
<dbReference type="CDD" id="cd07067">
    <property type="entry name" value="HP_PGM_like"/>
    <property type="match status" value="1"/>
</dbReference>
<comment type="caution">
    <text evidence="2">The sequence shown here is derived from an EMBL/GenBank/DDBJ whole genome shotgun (WGS) entry which is preliminary data.</text>
</comment>
<dbReference type="AlphaFoldDB" id="A0AA37XBH7"/>
<dbReference type="EMBL" id="BSUM01000001">
    <property type="protein sequence ID" value="GMA31049.1"/>
    <property type="molecule type" value="Genomic_DNA"/>
</dbReference>
<evidence type="ECO:0000256" key="1">
    <source>
        <dbReference type="PIRSR" id="PIRSR613078-2"/>
    </source>
</evidence>
<evidence type="ECO:0000313" key="2">
    <source>
        <dbReference type="EMBL" id="GMA31049.1"/>
    </source>
</evidence>
<gene>
    <name evidence="2" type="ORF">GCM10025875_10410</name>
</gene>
<dbReference type="InterPro" id="IPR029033">
    <property type="entry name" value="His_PPase_superfam"/>
</dbReference>